<dbReference type="Proteomes" id="UP001390339">
    <property type="component" value="Unassembled WGS sequence"/>
</dbReference>
<dbReference type="InterPro" id="IPR020843">
    <property type="entry name" value="ER"/>
</dbReference>
<evidence type="ECO:0000313" key="14">
    <source>
        <dbReference type="Proteomes" id="UP001390339"/>
    </source>
</evidence>
<evidence type="ECO:0000259" key="12">
    <source>
        <dbReference type="SMART" id="SM00829"/>
    </source>
</evidence>
<dbReference type="InterPro" id="IPR036291">
    <property type="entry name" value="NAD(P)-bd_dom_sf"/>
</dbReference>
<dbReference type="EMBL" id="JAPCWZ010000001">
    <property type="protein sequence ID" value="KAK8880068.1"/>
    <property type="molecule type" value="Genomic_DNA"/>
</dbReference>
<name>A0ABR2JNH1_9PEZI</name>
<evidence type="ECO:0000256" key="8">
    <source>
        <dbReference type="ARBA" id="ARBA00025713"/>
    </source>
</evidence>
<dbReference type="Pfam" id="PF08240">
    <property type="entry name" value="ADH_N"/>
    <property type="match status" value="1"/>
</dbReference>
<sequence>MSETNPALVLQAVKNLAFEHRPVPPLRDAQHDVRVRVEQTGICGSDVHYWQRGRIGDFVLTSPIVLGHESAGTVVEVGTRVKNVKVGDRVAIEPGVPCRRCDYCRSGKYNLCGDTVFAATPPWDGTLQKYYVVAGDYTYPIPDHMSMEDGALVEPVAVAVQICKTADLRGGQTVLVFGCGPIGVLCQAVAKAYGASLVVGVDKSVARGQFARDFAADDVHVVKTPAGDLSEPEVSDPVEAARALGEKIVREHGFGEGADVVLECTRAEPCIQAGVFAAKKGGTFVQAGMGKENVVFPITTACIRALTIKGSIRYQTGCYPEAIKLVASGKVNPRRLITHSFKFEEALKAFEVVRKAEEDTLKVAVQGVQN</sequence>
<accession>A0ABR2JNH1</accession>
<keyword evidence="5" id="KW-0560">Oxidoreductase</keyword>
<organism evidence="13 14">
    <name type="scientific">Apiospora arundinis</name>
    <dbReference type="NCBI Taxonomy" id="335852"/>
    <lineage>
        <taxon>Eukaryota</taxon>
        <taxon>Fungi</taxon>
        <taxon>Dikarya</taxon>
        <taxon>Ascomycota</taxon>
        <taxon>Pezizomycotina</taxon>
        <taxon>Sordariomycetes</taxon>
        <taxon>Xylariomycetidae</taxon>
        <taxon>Amphisphaeriales</taxon>
        <taxon>Apiosporaceae</taxon>
        <taxon>Apiospora</taxon>
    </lineage>
</organism>
<dbReference type="InterPro" id="IPR013149">
    <property type="entry name" value="ADH-like_C"/>
</dbReference>
<dbReference type="CDD" id="cd05285">
    <property type="entry name" value="sorbitol_DH"/>
    <property type="match status" value="1"/>
</dbReference>
<evidence type="ECO:0000256" key="2">
    <source>
        <dbReference type="ARBA" id="ARBA00008072"/>
    </source>
</evidence>
<dbReference type="SUPFAM" id="SSF50129">
    <property type="entry name" value="GroES-like"/>
    <property type="match status" value="1"/>
</dbReference>
<feature type="domain" description="Enoyl reductase (ER)" evidence="12">
    <location>
        <begin position="11"/>
        <end position="365"/>
    </location>
</feature>
<keyword evidence="6" id="KW-0520">NAD</keyword>
<dbReference type="SUPFAM" id="SSF51735">
    <property type="entry name" value="NAD(P)-binding Rossmann-fold domains"/>
    <property type="match status" value="1"/>
</dbReference>
<keyword evidence="14" id="KW-1185">Reference proteome</keyword>
<dbReference type="InterPro" id="IPR045306">
    <property type="entry name" value="SDH-like"/>
</dbReference>
<comment type="function">
    <text evidence="7">Xylitol dehydrogenase which catalyzes the conversion of xylitol to D-xylulose. Xylose is a major component of hemicelluloses such as xylan. Most fungi utilize D-xylose via three enzymatic reactions, xylose reductase (XR), xylitol dehydrogenase (XDH), and xylulokinase, to form xylulose 5-phosphate, which enters pentose phosphate pathway.</text>
</comment>
<comment type="caution">
    <text evidence="13">The sequence shown here is derived from an EMBL/GenBank/DDBJ whole genome shotgun (WGS) entry which is preliminary data.</text>
</comment>
<evidence type="ECO:0000256" key="11">
    <source>
        <dbReference type="RuleBase" id="RU361277"/>
    </source>
</evidence>
<protein>
    <recommendedName>
        <fullName evidence="9">D-xylulose reductase</fullName>
        <ecNumber evidence="9">1.1.1.9</ecNumber>
    </recommendedName>
    <alternativeName>
        <fullName evidence="10">Xylitol dehydrogenase A</fullName>
    </alternativeName>
</protein>
<gene>
    <name evidence="13" type="ORF">PGQ11_001362</name>
</gene>
<dbReference type="Gene3D" id="3.90.180.10">
    <property type="entry name" value="Medium-chain alcohol dehydrogenases, catalytic domain"/>
    <property type="match status" value="1"/>
</dbReference>
<dbReference type="PANTHER" id="PTHR43161">
    <property type="entry name" value="SORBITOL DEHYDROGENASE"/>
    <property type="match status" value="1"/>
</dbReference>
<evidence type="ECO:0000256" key="7">
    <source>
        <dbReference type="ARBA" id="ARBA00024843"/>
    </source>
</evidence>
<evidence type="ECO:0000256" key="4">
    <source>
        <dbReference type="ARBA" id="ARBA00022833"/>
    </source>
</evidence>
<dbReference type="InterPro" id="IPR002328">
    <property type="entry name" value="ADH_Zn_CS"/>
</dbReference>
<proteinExistence type="inferred from homology"/>
<evidence type="ECO:0000256" key="5">
    <source>
        <dbReference type="ARBA" id="ARBA00023002"/>
    </source>
</evidence>
<dbReference type="Gene3D" id="3.40.50.720">
    <property type="entry name" value="NAD(P)-binding Rossmann-like Domain"/>
    <property type="match status" value="1"/>
</dbReference>
<keyword evidence="4 11" id="KW-0862">Zinc</keyword>
<comment type="pathway">
    <text evidence="8">Carbohydrate degradation; L-arabinose degradation via L-arabinitol; D-xylulose 5-phosphate from L-arabinose (fungal route): step 4/5.</text>
</comment>
<evidence type="ECO:0000256" key="9">
    <source>
        <dbReference type="ARBA" id="ARBA00026119"/>
    </source>
</evidence>
<dbReference type="PANTHER" id="PTHR43161:SF9">
    <property type="entry name" value="SORBITOL DEHYDROGENASE"/>
    <property type="match status" value="1"/>
</dbReference>
<dbReference type="PROSITE" id="PS00059">
    <property type="entry name" value="ADH_ZINC"/>
    <property type="match status" value="1"/>
</dbReference>
<comment type="cofactor">
    <cofactor evidence="1 11">
        <name>Zn(2+)</name>
        <dbReference type="ChEBI" id="CHEBI:29105"/>
    </cofactor>
</comment>
<evidence type="ECO:0000256" key="6">
    <source>
        <dbReference type="ARBA" id="ARBA00023027"/>
    </source>
</evidence>
<dbReference type="InterPro" id="IPR013154">
    <property type="entry name" value="ADH-like_N"/>
</dbReference>
<dbReference type="InterPro" id="IPR011032">
    <property type="entry name" value="GroES-like_sf"/>
</dbReference>
<dbReference type="SMART" id="SM00829">
    <property type="entry name" value="PKS_ER"/>
    <property type="match status" value="1"/>
</dbReference>
<dbReference type="EC" id="1.1.1.9" evidence="9"/>
<reference evidence="13 14" key="1">
    <citation type="journal article" date="2024" name="IMA Fungus">
        <title>Apiospora arundinis, a panoply of carbohydrate-active enzymes and secondary metabolites.</title>
        <authorList>
            <person name="Sorensen T."/>
            <person name="Petersen C."/>
            <person name="Muurmann A.T."/>
            <person name="Christiansen J.V."/>
            <person name="Brundto M.L."/>
            <person name="Overgaard C.K."/>
            <person name="Boysen A.T."/>
            <person name="Wollenberg R.D."/>
            <person name="Larsen T.O."/>
            <person name="Sorensen J.L."/>
            <person name="Nielsen K.L."/>
            <person name="Sondergaard T.E."/>
        </authorList>
    </citation>
    <scope>NUCLEOTIDE SEQUENCE [LARGE SCALE GENOMIC DNA]</scope>
    <source>
        <strain evidence="13 14">AAU 773</strain>
    </source>
</reference>
<evidence type="ECO:0000256" key="1">
    <source>
        <dbReference type="ARBA" id="ARBA00001947"/>
    </source>
</evidence>
<evidence type="ECO:0000256" key="3">
    <source>
        <dbReference type="ARBA" id="ARBA00022723"/>
    </source>
</evidence>
<evidence type="ECO:0000256" key="10">
    <source>
        <dbReference type="ARBA" id="ARBA00030139"/>
    </source>
</evidence>
<keyword evidence="3 11" id="KW-0479">Metal-binding</keyword>
<dbReference type="Pfam" id="PF00107">
    <property type="entry name" value="ADH_zinc_N"/>
    <property type="match status" value="1"/>
</dbReference>
<comment type="similarity">
    <text evidence="2 11">Belongs to the zinc-containing alcohol dehydrogenase family.</text>
</comment>
<evidence type="ECO:0000313" key="13">
    <source>
        <dbReference type="EMBL" id="KAK8880068.1"/>
    </source>
</evidence>